<evidence type="ECO:0000256" key="7">
    <source>
        <dbReference type="ARBA" id="ARBA00022664"/>
    </source>
</evidence>
<dbReference type="GO" id="GO:0006364">
    <property type="term" value="P:rRNA processing"/>
    <property type="evidence" value="ECO:0007669"/>
    <property type="project" value="UniProtKB-KW"/>
</dbReference>
<reference evidence="20" key="1">
    <citation type="submission" date="2019-05" db="EMBL/GenBank/DDBJ databases">
        <authorList>
            <person name="Naeem R."/>
            <person name="Antony C."/>
            <person name="Guan Q."/>
        </authorList>
    </citation>
    <scope>NUCLEOTIDE SEQUENCE</scope>
    <source>
        <strain evidence="20">3</strain>
    </source>
</reference>
<evidence type="ECO:0000256" key="12">
    <source>
        <dbReference type="ARBA" id="ARBA00022833"/>
    </source>
</evidence>
<feature type="region of interest" description="Disordered" evidence="18">
    <location>
        <begin position="155"/>
        <end position="344"/>
    </location>
</feature>
<feature type="region of interest" description="Disordered" evidence="18">
    <location>
        <begin position="71"/>
        <end position="134"/>
    </location>
</feature>
<evidence type="ECO:0000256" key="10">
    <source>
        <dbReference type="ARBA" id="ARBA00022730"/>
    </source>
</evidence>
<dbReference type="InterPro" id="IPR012340">
    <property type="entry name" value="NA-bd_OB-fold"/>
</dbReference>
<evidence type="ECO:0000256" key="9">
    <source>
        <dbReference type="ARBA" id="ARBA00022723"/>
    </source>
</evidence>
<evidence type="ECO:0000256" key="2">
    <source>
        <dbReference type="ARBA" id="ARBA00001947"/>
    </source>
</evidence>
<evidence type="ECO:0000259" key="19">
    <source>
        <dbReference type="PROSITE" id="PS50126"/>
    </source>
</evidence>
<dbReference type="GO" id="GO:0046872">
    <property type="term" value="F:metal ion binding"/>
    <property type="evidence" value="ECO:0007669"/>
    <property type="project" value="UniProtKB-KW"/>
</dbReference>
<evidence type="ECO:0000256" key="11">
    <source>
        <dbReference type="ARBA" id="ARBA00022801"/>
    </source>
</evidence>
<evidence type="ECO:0000256" key="14">
    <source>
        <dbReference type="ARBA" id="ARBA00022884"/>
    </source>
</evidence>
<dbReference type="EC" id="3.1.26.12" evidence="16"/>
<dbReference type="Gene3D" id="2.40.50.140">
    <property type="entry name" value="Nucleic acid-binding proteins"/>
    <property type="match status" value="1"/>
</dbReference>
<keyword evidence="12" id="KW-0862">Zinc</keyword>
<keyword evidence="5" id="KW-0963">Cytoplasm</keyword>
<feature type="compositionally biased region" description="Basic and acidic residues" evidence="18">
    <location>
        <begin position="9"/>
        <end position="23"/>
    </location>
</feature>
<dbReference type="GO" id="GO:0019843">
    <property type="term" value="F:rRNA binding"/>
    <property type="evidence" value="ECO:0007669"/>
    <property type="project" value="UniProtKB-KW"/>
</dbReference>
<feature type="compositionally biased region" description="Acidic residues" evidence="18">
    <location>
        <begin position="857"/>
        <end position="873"/>
    </location>
</feature>
<keyword evidence="8" id="KW-0819">tRNA processing</keyword>
<dbReference type="FunFam" id="2.40.50.140:FF:000066">
    <property type="entry name" value="Ribonuclease E"/>
    <property type="match status" value="1"/>
</dbReference>
<dbReference type="GO" id="GO:0005737">
    <property type="term" value="C:cytoplasm"/>
    <property type="evidence" value="ECO:0007669"/>
    <property type="project" value="UniProtKB-SubCell"/>
</dbReference>
<evidence type="ECO:0000256" key="15">
    <source>
        <dbReference type="ARBA" id="ARBA00050524"/>
    </source>
</evidence>
<feature type="compositionally biased region" description="Acidic residues" evidence="18">
    <location>
        <begin position="163"/>
        <end position="185"/>
    </location>
</feature>
<keyword evidence="6" id="KW-0698">rRNA processing</keyword>
<proteinExistence type="inferred from homology"/>
<feature type="region of interest" description="Disordered" evidence="18">
    <location>
        <begin position="1"/>
        <end position="23"/>
    </location>
</feature>
<evidence type="ECO:0000256" key="13">
    <source>
        <dbReference type="ARBA" id="ARBA00022842"/>
    </source>
</evidence>
<evidence type="ECO:0000256" key="16">
    <source>
        <dbReference type="ARBA" id="ARBA00066879"/>
    </source>
</evidence>
<dbReference type="InterPro" id="IPR019307">
    <property type="entry name" value="RNA-bd_AU-1/RNase_E/G"/>
</dbReference>
<dbReference type="Pfam" id="PF10150">
    <property type="entry name" value="RNase_E_G"/>
    <property type="match status" value="1"/>
</dbReference>
<comment type="cofactor">
    <cofactor evidence="2">
        <name>Zn(2+)</name>
        <dbReference type="ChEBI" id="CHEBI:29105"/>
    </cofactor>
</comment>
<keyword evidence="14" id="KW-0694">RNA-binding</keyword>
<dbReference type="InterPro" id="IPR004659">
    <property type="entry name" value="RNase_E/G"/>
</dbReference>
<evidence type="ECO:0000256" key="5">
    <source>
        <dbReference type="ARBA" id="ARBA00022490"/>
    </source>
</evidence>
<dbReference type="AlphaFoldDB" id="A0A653EP55"/>
<comment type="subcellular location">
    <subcellularLocation>
        <location evidence="3">Cytoplasm</location>
    </subcellularLocation>
</comment>
<dbReference type="SUPFAM" id="SSF50249">
    <property type="entry name" value="Nucleic acid-binding proteins"/>
    <property type="match status" value="1"/>
</dbReference>
<gene>
    <name evidence="20" type="primary">rng</name>
    <name evidence="20" type="ORF">BIN_B_01475</name>
</gene>
<evidence type="ECO:0000256" key="4">
    <source>
        <dbReference type="ARBA" id="ARBA00005522"/>
    </source>
</evidence>
<evidence type="ECO:0000256" key="1">
    <source>
        <dbReference type="ARBA" id="ARBA00001946"/>
    </source>
</evidence>
<dbReference type="NCBIfam" id="TIGR00757">
    <property type="entry name" value="RNaseEG"/>
    <property type="match status" value="1"/>
</dbReference>
<dbReference type="EMBL" id="LR589266">
    <property type="protein sequence ID" value="VTO98610.1"/>
    <property type="molecule type" value="Genomic_DNA"/>
</dbReference>
<keyword evidence="10" id="KW-0699">rRNA-binding</keyword>
<dbReference type="CDD" id="cd04453">
    <property type="entry name" value="S1_RNase_E"/>
    <property type="match status" value="1"/>
</dbReference>
<comment type="catalytic activity">
    <reaction evidence="15">
        <text>Endonucleolytic cleavage of single-stranded RNA in A- and U-rich regions.</text>
        <dbReference type="EC" id="3.1.26.12"/>
    </reaction>
</comment>
<evidence type="ECO:0000313" key="20">
    <source>
        <dbReference type="EMBL" id="VTO98610.1"/>
    </source>
</evidence>
<dbReference type="InterPro" id="IPR003029">
    <property type="entry name" value="S1_domain"/>
</dbReference>
<feature type="domain" description="S1 motif" evidence="19">
    <location>
        <begin position="404"/>
        <end position="481"/>
    </location>
</feature>
<dbReference type="GO" id="GO:0008995">
    <property type="term" value="F:ribonuclease E activity"/>
    <property type="evidence" value="ECO:0007669"/>
    <property type="project" value="UniProtKB-EC"/>
</dbReference>
<evidence type="ECO:0000256" key="8">
    <source>
        <dbReference type="ARBA" id="ARBA00022694"/>
    </source>
</evidence>
<dbReference type="PROSITE" id="PS50126">
    <property type="entry name" value="S1"/>
    <property type="match status" value="1"/>
</dbReference>
<feature type="compositionally biased region" description="Acidic residues" evidence="18">
    <location>
        <begin position="880"/>
        <end position="969"/>
    </location>
</feature>
<feature type="compositionally biased region" description="Acidic residues" evidence="18">
    <location>
        <begin position="103"/>
        <end position="125"/>
    </location>
</feature>
<comment type="similarity">
    <text evidence="4">Belongs to the RNase E/G family.</text>
</comment>
<dbReference type="GO" id="GO:0008033">
    <property type="term" value="P:tRNA processing"/>
    <property type="evidence" value="ECO:0007669"/>
    <property type="project" value="UniProtKB-KW"/>
</dbReference>
<feature type="compositionally biased region" description="Low complexity" evidence="18">
    <location>
        <begin position="91"/>
        <end position="102"/>
    </location>
</feature>
<evidence type="ECO:0000256" key="18">
    <source>
        <dbReference type="SAM" id="MobiDB-lite"/>
    </source>
</evidence>
<feature type="compositionally biased region" description="Basic and acidic residues" evidence="18">
    <location>
        <begin position="223"/>
        <end position="236"/>
    </location>
</feature>
<dbReference type="PANTHER" id="PTHR30001">
    <property type="entry name" value="RIBONUCLEASE"/>
    <property type="match status" value="1"/>
</dbReference>
<feature type="compositionally biased region" description="Basic residues" evidence="18">
    <location>
        <begin position="192"/>
        <end position="204"/>
    </location>
</feature>
<evidence type="ECO:0000256" key="6">
    <source>
        <dbReference type="ARBA" id="ARBA00022552"/>
    </source>
</evidence>
<name>A0A653EP55_MYCKA</name>
<keyword evidence="11" id="KW-0378">Hydrolase</keyword>
<feature type="compositionally biased region" description="Acidic residues" evidence="18">
    <location>
        <begin position="237"/>
        <end position="258"/>
    </location>
</feature>
<accession>A0A653EP55</accession>
<keyword evidence="9" id="KW-0479">Metal-binding</keyword>
<organism evidence="20">
    <name type="scientific">Mycobacterium kansasii</name>
    <dbReference type="NCBI Taxonomy" id="1768"/>
    <lineage>
        <taxon>Bacteria</taxon>
        <taxon>Bacillati</taxon>
        <taxon>Actinomycetota</taxon>
        <taxon>Actinomycetes</taxon>
        <taxon>Mycobacteriales</taxon>
        <taxon>Mycobacteriaceae</taxon>
        <taxon>Mycobacterium</taxon>
    </lineage>
</organism>
<dbReference type="SMART" id="SM00316">
    <property type="entry name" value="S1"/>
    <property type="match status" value="1"/>
</dbReference>
<evidence type="ECO:0000256" key="17">
    <source>
        <dbReference type="ARBA" id="ARBA00072999"/>
    </source>
</evidence>
<feature type="compositionally biased region" description="Basic and acidic residues" evidence="18">
    <location>
        <begin position="322"/>
        <end position="339"/>
    </location>
</feature>
<feature type="region of interest" description="Disordered" evidence="18">
    <location>
        <begin position="791"/>
        <end position="1004"/>
    </location>
</feature>
<keyword evidence="13" id="KW-0460">Magnesium</keyword>
<keyword evidence="7" id="KW-0507">mRNA processing</keyword>
<sequence length="1004" mass="108957">MVDGAPSSDPKEPTRHEELPDRLRVHSLARTLGTSSRRVLDALNALDGRIRSAHSSVDRVDAVRVRDLLAETPIEEPANEPNQAKPEENAELGVAAAAVAPGEADDEADDEADYEADYEADEAPEPESRLLLETQETVQVVETWVERPHYLPLFVAPQPIPEATDEDNGTDDEAADDSDDDDEHEQIDRPSGRRRRRGRRGRGRGRGEQGGSDGPGEDDGDEADRKANGDSARSDDSESDDAADSDDTDTDAGDDDNGSAEGASRRRRRRRRRKSGSGEDGDEGPAPDDPPNTVVHERAPRNGGAGDEESGSNEIKGIDGSTRLEAKRQRRRDGRDAGRRRPPVLTEAEFLARREAVERVMVVRDRVRTEPPHPGTRYTQIAVLEDGIVVEHFVTSAASASLVGNIYLGIVQNVLPSMEAAFVDIGRGRNGVLYAGEVNWDAAGLGGADRKIEQALKPGDYVVVQVSKDPVGHKGARLTTQVSLAGRYLVYVPGASSTGISRKLPDTERQRLKEILREVVPSDAGVIIRTASEGVKEGDIRADVTRLQERWQQIEAKAAEVKQKAAGAAVALYEEPDVLVKVIRDLFNEDFAGLIVSGDEAWTTINDYVNSVAPDLVSKLTKYEPAELAEGQTRPDVFAVHRIDEQLTKAMDRKVWLPSGGTLVIDRTEAMTVIDVNTGKFTGSGGNLEQTVTKNNLEAAEEIVRQLRLRDIGGIVVIDFIDMVLESNRDLVLRRLTEALARDRTRHQVSEVTSLGLVQLTRKRLGTGLIEAFSSSCPQCSGRGILLHADPVDAAPATGRKSESGGRRNRRSKKSRAEEPSDKGIVAKVPAHAPGEHPMFKAMAAGSSLGPGRGDGEPEESGEEFAAAIDEETAVAVSDGIDDLEEDADNAGEPDDIEDFEDTDEEDTDEEDTDEDADEDTDEDEELDDEELDDDELDDDDLGDDDLDDELDVDDSDTDDDDTDSEPADSPDGPPGPVEVASLPERPRRRRAAGRPAGPPIHVD</sequence>
<protein>
    <recommendedName>
        <fullName evidence="17">Ribonuclease E</fullName>
        <ecNumber evidence="16">3.1.26.12</ecNumber>
    </recommendedName>
</protein>
<dbReference type="PANTHER" id="PTHR30001:SF0">
    <property type="entry name" value="RIBONUCLEASE G"/>
    <property type="match status" value="1"/>
</dbReference>
<evidence type="ECO:0000256" key="3">
    <source>
        <dbReference type="ARBA" id="ARBA00004496"/>
    </source>
</evidence>
<dbReference type="Gene3D" id="1.10.10.2480">
    <property type="match status" value="1"/>
</dbReference>
<dbReference type="GO" id="GO:0006397">
    <property type="term" value="P:mRNA processing"/>
    <property type="evidence" value="ECO:0007669"/>
    <property type="project" value="UniProtKB-KW"/>
</dbReference>
<comment type="cofactor">
    <cofactor evidence="1">
        <name>Mg(2+)</name>
        <dbReference type="ChEBI" id="CHEBI:18420"/>
    </cofactor>
</comment>
<feature type="compositionally biased region" description="Basic residues" evidence="18">
    <location>
        <begin position="265"/>
        <end position="275"/>
    </location>
</feature>